<keyword evidence="3" id="KW-1185">Reference proteome</keyword>
<gene>
    <name evidence="2" type="ORF">M441DRAFT_60384</name>
</gene>
<dbReference type="AlphaFoldDB" id="A0A2T3YZV9"/>
<proteinExistence type="predicted"/>
<feature type="region of interest" description="Disordered" evidence="1">
    <location>
        <begin position="1"/>
        <end position="68"/>
    </location>
</feature>
<accession>A0A2T3YZV9</accession>
<evidence type="ECO:0000313" key="2">
    <source>
        <dbReference type="EMBL" id="PTB38093.1"/>
    </source>
</evidence>
<feature type="region of interest" description="Disordered" evidence="1">
    <location>
        <begin position="97"/>
        <end position="116"/>
    </location>
</feature>
<evidence type="ECO:0000256" key="1">
    <source>
        <dbReference type="SAM" id="MobiDB-lite"/>
    </source>
</evidence>
<name>A0A2T3YZV9_TRIA4</name>
<organism evidence="2 3">
    <name type="scientific">Trichoderma asperellum (strain ATCC 204424 / CBS 433.97 / NBRC 101777)</name>
    <dbReference type="NCBI Taxonomy" id="1042311"/>
    <lineage>
        <taxon>Eukaryota</taxon>
        <taxon>Fungi</taxon>
        <taxon>Dikarya</taxon>
        <taxon>Ascomycota</taxon>
        <taxon>Pezizomycotina</taxon>
        <taxon>Sordariomycetes</taxon>
        <taxon>Hypocreomycetidae</taxon>
        <taxon>Hypocreales</taxon>
        <taxon>Hypocreaceae</taxon>
        <taxon>Trichoderma</taxon>
    </lineage>
</organism>
<feature type="compositionally biased region" description="Polar residues" evidence="1">
    <location>
        <begin position="1"/>
        <end position="12"/>
    </location>
</feature>
<evidence type="ECO:0000313" key="3">
    <source>
        <dbReference type="Proteomes" id="UP000240493"/>
    </source>
</evidence>
<feature type="compositionally biased region" description="Polar residues" evidence="1">
    <location>
        <begin position="44"/>
        <end position="57"/>
    </location>
</feature>
<reference evidence="2 3" key="1">
    <citation type="submission" date="2016-07" db="EMBL/GenBank/DDBJ databases">
        <title>Multiple horizontal gene transfer events from other fungi enriched the ability of initially mycotrophic Trichoderma (Ascomycota) to feed on dead plant biomass.</title>
        <authorList>
            <consortium name="DOE Joint Genome Institute"/>
            <person name="Aerts A."/>
            <person name="Atanasova L."/>
            <person name="Chenthamara K."/>
            <person name="Zhang J."/>
            <person name="Grujic M."/>
            <person name="Henrissat B."/>
            <person name="Kuo A."/>
            <person name="Salamov A."/>
            <person name="Lipzen A."/>
            <person name="Labutti K."/>
            <person name="Barry K."/>
            <person name="Miao Y."/>
            <person name="Rahimi M.J."/>
            <person name="Shen Q."/>
            <person name="Grigoriev I.V."/>
            <person name="Kubicek C.P."/>
            <person name="Druzhinina I.S."/>
        </authorList>
    </citation>
    <scope>NUCLEOTIDE SEQUENCE [LARGE SCALE GENOMIC DNA]</scope>
    <source>
        <strain evidence="2 3">CBS 433.97</strain>
    </source>
</reference>
<protein>
    <submittedName>
        <fullName evidence="2">Uncharacterized protein</fullName>
    </submittedName>
</protein>
<dbReference type="Proteomes" id="UP000240493">
    <property type="component" value="Unassembled WGS sequence"/>
</dbReference>
<feature type="compositionally biased region" description="Basic residues" evidence="1">
    <location>
        <begin position="28"/>
        <end position="41"/>
    </location>
</feature>
<dbReference type="EMBL" id="KZ679266">
    <property type="protein sequence ID" value="PTB38093.1"/>
    <property type="molecule type" value="Genomic_DNA"/>
</dbReference>
<sequence>MHEAVSEQQSGTRPRKPTRSCSRNGASARRRLVKVLSRHRLTAGTGSVRSANDSTDCSPPVSASAAHKLPQDPHHSLINHLRPLKEKHSIIAAHGSGHGTFQGAPIDEKQRKSPISTRQPWILPRGATRTMRHHATTAGLLGSGYFALLRIAGLQLVPALASYSTIHFGSSRFGHGLALEKGSGVRQVRLVSFNFSLAFVLGPGLETINSRWLDFLLELSIFVSPSQLQLVQYPSRRRLFYGLHHHMIKR</sequence>